<feature type="transmembrane region" description="Helical" evidence="7">
    <location>
        <begin position="343"/>
        <end position="366"/>
    </location>
</feature>
<keyword evidence="5 7" id="KW-0472">Membrane</keyword>
<feature type="domain" description="ABC3 transporter permease C-terminal" evidence="8">
    <location>
        <begin position="702"/>
        <end position="818"/>
    </location>
</feature>
<keyword evidence="2" id="KW-1003">Cell membrane</keyword>
<feature type="domain" description="ABC3 transporter permease C-terminal" evidence="8">
    <location>
        <begin position="259"/>
        <end position="377"/>
    </location>
</feature>
<dbReference type="PANTHER" id="PTHR30572">
    <property type="entry name" value="MEMBRANE COMPONENT OF TRANSPORTER-RELATED"/>
    <property type="match status" value="1"/>
</dbReference>
<dbReference type="PANTHER" id="PTHR30572:SF4">
    <property type="entry name" value="ABC TRANSPORTER PERMEASE YTRF"/>
    <property type="match status" value="1"/>
</dbReference>
<evidence type="ECO:0000256" key="2">
    <source>
        <dbReference type="ARBA" id="ARBA00022475"/>
    </source>
</evidence>
<dbReference type="EMBL" id="JAGGLL010000001">
    <property type="protein sequence ID" value="MBP2020413.1"/>
    <property type="molecule type" value="Genomic_DNA"/>
</dbReference>
<evidence type="ECO:0000256" key="4">
    <source>
        <dbReference type="ARBA" id="ARBA00022989"/>
    </source>
</evidence>
<keyword evidence="10" id="KW-1185">Reference proteome</keyword>
<evidence type="ECO:0000256" key="6">
    <source>
        <dbReference type="ARBA" id="ARBA00038076"/>
    </source>
</evidence>
<dbReference type="Proteomes" id="UP001519308">
    <property type="component" value="Unassembled WGS sequence"/>
</dbReference>
<evidence type="ECO:0000313" key="10">
    <source>
        <dbReference type="Proteomes" id="UP001519308"/>
    </source>
</evidence>
<protein>
    <submittedName>
        <fullName evidence="9">ABC-type antimicrobial peptide transport system permease subunit</fullName>
    </submittedName>
</protein>
<evidence type="ECO:0000256" key="7">
    <source>
        <dbReference type="SAM" id="Phobius"/>
    </source>
</evidence>
<evidence type="ECO:0000256" key="5">
    <source>
        <dbReference type="ARBA" id="ARBA00023136"/>
    </source>
</evidence>
<keyword evidence="4 7" id="KW-1133">Transmembrane helix</keyword>
<dbReference type="InterPro" id="IPR003838">
    <property type="entry name" value="ABC3_permease_C"/>
</dbReference>
<comment type="similarity">
    <text evidence="6">Belongs to the ABC-4 integral membrane protein family.</text>
</comment>
<evidence type="ECO:0000256" key="3">
    <source>
        <dbReference type="ARBA" id="ARBA00022692"/>
    </source>
</evidence>
<keyword evidence="3 7" id="KW-0812">Transmembrane</keyword>
<comment type="caution">
    <text evidence="9">The sequence shown here is derived from an EMBL/GenBank/DDBJ whole genome shotgun (WGS) entry which is preliminary data.</text>
</comment>
<feature type="transmembrane region" description="Helical" evidence="7">
    <location>
        <begin position="255"/>
        <end position="279"/>
    </location>
</feature>
<feature type="transmembrane region" description="Helical" evidence="7">
    <location>
        <begin position="20"/>
        <end position="39"/>
    </location>
</feature>
<proteinExistence type="inferred from homology"/>
<sequence>MKYLSLIPKNLLKNKRRTILIAIGIMLSAFLLTTMNISLNNYKEKAYKTAVELAGGDYHGSNSGFELKYLGWTSGDSRITEVGRSINLGYAVSKDNKYKIKISAFSPEAQNMLLLKLQEGKYPSEHGEVALEGWILKKFYPDAKLGDKIKVTYEKSIIEISGEKHNLGSSVELTLVGILKDRYNSITQNTGIACLTEKYIESIVPSEFQRYDTFIKTNKIPTQEGIFSIASTNGVTLSANQSLIKYYKQAEGRNLIMIALTVIILIAAAALVNNIYSIIIVERQKELGLLRVVGAEPKHIIILIMGETLLLSILCIPVGIFLGAQGTALLNILTKNSISDGAISIPIINIAIIFLLCLIAVGLSSLKPAISAGKIPPLSAINYTEMKTIRRKNRGEKYQLTNKTNFTTGYSFLNIKRHKKRFFTTIASLAISIMVFIISIGVIKYLDPTNLIQSIGSDYILKVNFKFKYIGFGEETVEKIEKLDGIKKVEAYRYVNGNLTTSGDLLSENYKERAKGYIAAGSKGEYLMSKNLYWVGTEVYGLNDRQLKELAQYVKDGTLDLEELKNSNKALLFSNSNFQEDVLINCNDEIQITHTYKDDSNNFINKDEKIEIQAILKGLNFPVFDNLVPTVLIFHEDTLKKITELNGYQAIRINKTNKYVPTLEGALKELAENQTDGELVSLEEETRLFQEVSKGVKVVLYSFVFTIMIIGIINILNTVTMNILLNKKEAAMLRATGLSQGEYKTIIIKEAITYGIVSATIGITLGLLIYSLGLKIFSKVPFLVWSIDIWTIVITYFLSIIICILASLPPMRRIMTSSIIEDIRTID</sequence>
<reference evidence="9 10" key="1">
    <citation type="submission" date="2021-03" db="EMBL/GenBank/DDBJ databases">
        <title>Genomic Encyclopedia of Type Strains, Phase IV (KMG-IV): sequencing the most valuable type-strain genomes for metagenomic binning, comparative biology and taxonomic classification.</title>
        <authorList>
            <person name="Goeker M."/>
        </authorList>
    </citation>
    <scope>NUCLEOTIDE SEQUENCE [LARGE SCALE GENOMIC DNA]</scope>
    <source>
        <strain evidence="9 10">DSM 28650</strain>
    </source>
</reference>
<feature type="transmembrane region" description="Helical" evidence="7">
    <location>
        <begin position="422"/>
        <end position="446"/>
    </location>
</feature>
<evidence type="ECO:0000259" key="8">
    <source>
        <dbReference type="Pfam" id="PF02687"/>
    </source>
</evidence>
<evidence type="ECO:0000313" key="9">
    <source>
        <dbReference type="EMBL" id="MBP2020413.1"/>
    </source>
</evidence>
<feature type="transmembrane region" description="Helical" evidence="7">
    <location>
        <begin position="746"/>
        <end position="770"/>
    </location>
</feature>
<feature type="transmembrane region" description="Helical" evidence="7">
    <location>
        <begin position="782"/>
        <end position="808"/>
    </location>
</feature>
<gene>
    <name evidence="9" type="ORF">J2Z44_000194</name>
</gene>
<dbReference type="InterPro" id="IPR050250">
    <property type="entry name" value="Macrolide_Exporter_MacB"/>
</dbReference>
<comment type="subcellular location">
    <subcellularLocation>
        <location evidence="1">Cell membrane</location>
        <topology evidence="1">Multi-pass membrane protein</topology>
    </subcellularLocation>
</comment>
<dbReference type="RefSeq" id="WP_021284370.1">
    <property type="nucleotide sequence ID" value="NZ_JAGGLL010000001.1"/>
</dbReference>
<accession>A0ABS4JY09</accession>
<feature type="transmembrane region" description="Helical" evidence="7">
    <location>
        <begin position="698"/>
        <end position="725"/>
    </location>
</feature>
<evidence type="ECO:0000256" key="1">
    <source>
        <dbReference type="ARBA" id="ARBA00004651"/>
    </source>
</evidence>
<name>A0ABS4JY09_9CLOT</name>
<organism evidence="9 10">
    <name type="scientific">Clostridium punense</name>
    <dbReference type="NCBI Taxonomy" id="1054297"/>
    <lineage>
        <taxon>Bacteria</taxon>
        <taxon>Bacillati</taxon>
        <taxon>Bacillota</taxon>
        <taxon>Clostridia</taxon>
        <taxon>Eubacteriales</taxon>
        <taxon>Clostridiaceae</taxon>
        <taxon>Clostridium</taxon>
    </lineage>
</organism>
<feature type="transmembrane region" description="Helical" evidence="7">
    <location>
        <begin position="300"/>
        <end position="323"/>
    </location>
</feature>
<dbReference type="Pfam" id="PF02687">
    <property type="entry name" value="FtsX"/>
    <property type="match status" value="2"/>
</dbReference>